<dbReference type="InterPro" id="IPR022764">
    <property type="entry name" value="Peptidase_S54_rhomboid_dom"/>
</dbReference>
<organism evidence="13 14">
    <name type="scientific">Viridothelium virens</name>
    <name type="common">Speckled blister lichen</name>
    <name type="synonym">Trypethelium virens</name>
    <dbReference type="NCBI Taxonomy" id="1048519"/>
    <lineage>
        <taxon>Eukaryota</taxon>
        <taxon>Fungi</taxon>
        <taxon>Dikarya</taxon>
        <taxon>Ascomycota</taxon>
        <taxon>Pezizomycotina</taxon>
        <taxon>Dothideomycetes</taxon>
        <taxon>Dothideomycetes incertae sedis</taxon>
        <taxon>Trypetheliales</taxon>
        <taxon>Trypetheliaceae</taxon>
        <taxon>Viridothelium</taxon>
    </lineage>
</organism>
<comment type="similarity">
    <text evidence="3 10">Belongs to the peptidase S54 family.</text>
</comment>
<comment type="function">
    <text evidence="10">Serine protease involved in intramembrane proteolysis.</text>
</comment>
<feature type="transmembrane region" description="Helical" evidence="10">
    <location>
        <begin position="459"/>
        <end position="481"/>
    </location>
</feature>
<evidence type="ECO:0000256" key="3">
    <source>
        <dbReference type="ARBA" id="ARBA00009045"/>
    </source>
</evidence>
<dbReference type="Pfam" id="PF01694">
    <property type="entry name" value="Rhomboid"/>
    <property type="match status" value="1"/>
</dbReference>
<dbReference type="OrthoDB" id="2146116at2759"/>
<dbReference type="PANTHER" id="PTHR22936">
    <property type="entry name" value="RHOMBOID-RELATED"/>
    <property type="match status" value="1"/>
</dbReference>
<evidence type="ECO:0000256" key="5">
    <source>
        <dbReference type="ARBA" id="ARBA00022692"/>
    </source>
</evidence>
<feature type="transmembrane region" description="Helical" evidence="10">
    <location>
        <begin position="373"/>
        <end position="393"/>
    </location>
</feature>
<feature type="region of interest" description="Disordered" evidence="11">
    <location>
        <begin position="1"/>
        <end position="90"/>
    </location>
</feature>
<evidence type="ECO:0000256" key="4">
    <source>
        <dbReference type="ARBA" id="ARBA00022670"/>
    </source>
</evidence>
<name>A0A6A6HLM8_VIRVR</name>
<dbReference type="EC" id="3.4.21.105" evidence="10"/>
<keyword evidence="4 10" id="KW-0645">Protease</keyword>
<dbReference type="AlphaFoldDB" id="A0A6A6HLM8"/>
<feature type="transmembrane region" description="Helical" evidence="10">
    <location>
        <begin position="313"/>
        <end position="336"/>
    </location>
</feature>
<feature type="domain" description="Peptidase S54 rhomboid" evidence="12">
    <location>
        <begin position="250"/>
        <end position="387"/>
    </location>
</feature>
<sequence length="530" mass="58875">MAANDYYNAPYASEYTHHQNAPPSTRPQQDHYGAPVSPVASAFADQPYSTYNSSRRSSIPNSTRYNGGALGDHTSDPFTDQNAVPLKPSQPNMDDPKVQHYMNDSEGQLHAVRRLSRDRGKRTWKERLFGGKITWVVYFFTIVQLIVFLVEIIKNGTLTHSPIEIHPQFNPMIGPSPYVLINMGARYVPCMRNTPGVQDNTLSDTPLSFPCPNTTSVNPAPECSLSELCGFSGVPNPHPGGSLDDKPAPNQWFRFIIPIFLHAGIIHIGFNLLLQMTLGRDMEKSIGSLRFLLVYLASGIFGFILGGNFAPNGIASTGCSGALFGILALELLDLLYTWRERRTPIKDLSLILLDVVISFVLGLLPGLDNFSHIGGFLMGLLLGVVILHSPVVLRERIGRQGEYSPFYPDSSTQHLRAPSTENVGAGATRTAPSANEVKSFFKDPIGFFKGRKPLWWAWWLIRAIALVGALVAFIVLLNNFYTYRKSCVWCKYLSCLPITTNGVNWCDIGNLTFTTQKSPTKRFFDPSLYY</sequence>
<accession>A0A6A6HLM8</accession>
<dbReference type="EMBL" id="ML991774">
    <property type="protein sequence ID" value="KAF2239036.1"/>
    <property type="molecule type" value="Genomic_DNA"/>
</dbReference>
<comment type="catalytic activity">
    <reaction evidence="1 10">
        <text>Cleaves type-1 transmembrane domains using a catalytic dyad composed of serine and histidine that are contributed by different transmembrane domains.</text>
        <dbReference type="EC" id="3.4.21.105"/>
    </reaction>
</comment>
<reference evidence="13" key="1">
    <citation type="journal article" date="2020" name="Stud. Mycol.">
        <title>101 Dothideomycetes genomes: a test case for predicting lifestyles and emergence of pathogens.</title>
        <authorList>
            <person name="Haridas S."/>
            <person name="Albert R."/>
            <person name="Binder M."/>
            <person name="Bloem J."/>
            <person name="Labutti K."/>
            <person name="Salamov A."/>
            <person name="Andreopoulos B."/>
            <person name="Baker S."/>
            <person name="Barry K."/>
            <person name="Bills G."/>
            <person name="Bluhm B."/>
            <person name="Cannon C."/>
            <person name="Castanera R."/>
            <person name="Culley D."/>
            <person name="Daum C."/>
            <person name="Ezra D."/>
            <person name="Gonzalez J."/>
            <person name="Henrissat B."/>
            <person name="Kuo A."/>
            <person name="Liang C."/>
            <person name="Lipzen A."/>
            <person name="Lutzoni F."/>
            <person name="Magnuson J."/>
            <person name="Mondo S."/>
            <person name="Nolan M."/>
            <person name="Ohm R."/>
            <person name="Pangilinan J."/>
            <person name="Park H.-J."/>
            <person name="Ramirez L."/>
            <person name="Alfaro M."/>
            <person name="Sun H."/>
            <person name="Tritt A."/>
            <person name="Yoshinaga Y."/>
            <person name="Zwiers L.-H."/>
            <person name="Turgeon B."/>
            <person name="Goodwin S."/>
            <person name="Spatafora J."/>
            <person name="Crous P."/>
            <person name="Grigoriev I."/>
        </authorList>
    </citation>
    <scope>NUCLEOTIDE SEQUENCE</scope>
    <source>
        <strain evidence="13">Tuck. ex Michener</strain>
    </source>
</reference>
<dbReference type="InterPro" id="IPR002610">
    <property type="entry name" value="Peptidase_S54_rhomboid-like"/>
</dbReference>
<feature type="transmembrane region" description="Helical" evidence="10">
    <location>
        <begin position="129"/>
        <end position="150"/>
    </location>
</feature>
<dbReference type="InterPro" id="IPR035952">
    <property type="entry name" value="Rhomboid-like_sf"/>
</dbReference>
<evidence type="ECO:0000256" key="2">
    <source>
        <dbReference type="ARBA" id="ARBA00004141"/>
    </source>
</evidence>
<keyword evidence="14" id="KW-1185">Reference proteome</keyword>
<keyword evidence="9 10" id="KW-0472">Membrane</keyword>
<evidence type="ECO:0000256" key="1">
    <source>
        <dbReference type="ARBA" id="ARBA00000156"/>
    </source>
</evidence>
<evidence type="ECO:0000256" key="6">
    <source>
        <dbReference type="ARBA" id="ARBA00022801"/>
    </source>
</evidence>
<keyword evidence="5 10" id="KW-0812">Transmembrane</keyword>
<evidence type="ECO:0000256" key="10">
    <source>
        <dbReference type="RuleBase" id="RU362115"/>
    </source>
</evidence>
<evidence type="ECO:0000256" key="11">
    <source>
        <dbReference type="SAM" id="MobiDB-lite"/>
    </source>
</evidence>
<proteinExistence type="inferred from homology"/>
<dbReference type="PANTHER" id="PTHR22936:SF69">
    <property type="entry name" value="RHOMBOID-LIKE PROTEIN"/>
    <property type="match status" value="1"/>
</dbReference>
<evidence type="ECO:0000259" key="12">
    <source>
        <dbReference type="Pfam" id="PF01694"/>
    </source>
</evidence>
<feature type="compositionally biased region" description="Polar residues" evidence="11">
    <location>
        <begin position="47"/>
        <end position="65"/>
    </location>
</feature>
<dbReference type="SUPFAM" id="SSF144091">
    <property type="entry name" value="Rhomboid-like"/>
    <property type="match status" value="1"/>
</dbReference>
<keyword evidence="8 10" id="KW-1133">Transmembrane helix</keyword>
<feature type="transmembrane region" description="Helical" evidence="10">
    <location>
        <begin position="252"/>
        <end position="274"/>
    </location>
</feature>
<evidence type="ECO:0000313" key="13">
    <source>
        <dbReference type="EMBL" id="KAF2239036.1"/>
    </source>
</evidence>
<keyword evidence="7 10" id="KW-0720">Serine protease</keyword>
<gene>
    <name evidence="13" type="ORF">EV356DRAFT_524839</name>
</gene>
<comment type="subcellular location">
    <subcellularLocation>
        <location evidence="2 10">Membrane</location>
        <topology evidence="2 10">Multi-pass membrane protein</topology>
    </subcellularLocation>
</comment>
<feature type="transmembrane region" description="Helical" evidence="10">
    <location>
        <begin position="348"/>
        <end position="367"/>
    </location>
</feature>
<dbReference type="Proteomes" id="UP000800092">
    <property type="component" value="Unassembled WGS sequence"/>
</dbReference>
<evidence type="ECO:0000256" key="7">
    <source>
        <dbReference type="ARBA" id="ARBA00022825"/>
    </source>
</evidence>
<dbReference type="GO" id="GO:0004252">
    <property type="term" value="F:serine-type endopeptidase activity"/>
    <property type="evidence" value="ECO:0007669"/>
    <property type="project" value="InterPro"/>
</dbReference>
<evidence type="ECO:0000256" key="8">
    <source>
        <dbReference type="ARBA" id="ARBA00022989"/>
    </source>
</evidence>
<evidence type="ECO:0000313" key="14">
    <source>
        <dbReference type="Proteomes" id="UP000800092"/>
    </source>
</evidence>
<keyword evidence="6 10" id="KW-0378">Hydrolase</keyword>
<dbReference type="Gene3D" id="1.20.1540.10">
    <property type="entry name" value="Rhomboid-like"/>
    <property type="match status" value="1"/>
</dbReference>
<evidence type="ECO:0000256" key="9">
    <source>
        <dbReference type="ARBA" id="ARBA00023136"/>
    </source>
</evidence>
<protein>
    <recommendedName>
        <fullName evidence="10">Rhomboid-type serine protease</fullName>
        <ecNumber evidence="10">3.4.21.105</ecNumber>
    </recommendedName>
</protein>
<dbReference type="GO" id="GO:0016020">
    <property type="term" value="C:membrane"/>
    <property type="evidence" value="ECO:0007669"/>
    <property type="project" value="UniProtKB-SubCell"/>
</dbReference>
<dbReference type="GO" id="GO:0006508">
    <property type="term" value="P:proteolysis"/>
    <property type="evidence" value="ECO:0007669"/>
    <property type="project" value="UniProtKB-KW"/>
</dbReference>
<feature type="transmembrane region" description="Helical" evidence="10">
    <location>
        <begin position="286"/>
        <end position="307"/>
    </location>
</feature>
<feature type="compositionally biased region" description="Polar residues" evidence="11">
    <location>
        <begin position="18"/>
        <end position="27"/>
    </location>
</feature>